<reference evidence="1 2" key="1">
    <citation type="submission" date="2023-12" db="EMBL/GenBank/DDBJ databases">
        <title>Genome sequencing and assembly of bacterial species from a model synthetic community.</title>
        <authorList>
            <person name="Hogle S.L."/>
        </authorList>
    </citation>
    <scope>NUCLEOTIDE SEQUENCE [LARGE SCALE GENOMIC DNA]</scope>
    <source>
        <strain evidence="1 2">HAMBI_3031</strain>
    </source>
</reference>
<proteinExistence type="predicted"/>
<dbReference type="EMBL" id="CP139960">
    <property type="protein sequence ID" value="WQD39391.1"/>
    <property type="molecule type" value="Genomic_DNA"/>
</dbReference>
<organism evidence="1 2">
    <name type="scientific">Niabella yanshanensis</name>
    <dbReference type="NCBI Taxonomy" id="577386"/>
    <lineage>
        <taxon>Bacteria</taxon>
        <taxon>Pseudomonadati</taxon>
        <taxon>Bacteroidota</taxon>
        <taxon>Chitinophagia</taxon>
        <taxon>Chitinophagales</taxon>
        <taxon>Chitinophagaceae</taxon>
        <taxon>Niabella</taxon>
    </lineage>
</organism>
<gene>
    <name evidence="1" type="ORF">U0035_04430</name>
</gene>
<protein>
    <submittedName>
        <fullName evidence="1">Helix-turn-helix domain-containing protein</fullName>
    </submittedName>
</protein>
<dbReference type="RefSeq" id="WP_114788841.1">
    <property type="nucleotide sequence ID" value="NZ_CP139960.1"/>
</dbReference>
<keyword evidence="2" id="KW-1185">Reference proteome</keyword>
<sequence length="95" mass="11223">MATKVNLSVHQLEHLQKKYEASDAFELVNNKAMMRMLHISKSTLYRLRTEMNIPYIRVGRQIFYIRGMVIRQLLAQHEGLPLMDRNNKRTAGEQH</sequence>
<evidence type="ECO:0000313" key="1">
    <source>
        <dbReference type="EMBL" id="WQD39391.1"/>
    </source>
</evidence>
<name>A0ABZ0W8B5_9BACT</name>
<accession>A0ABZ0W8B5</accession>
<evidence type="ECO:0000313" key="2">
    <source>
        <dbReference type="Proteomes" id="UP001325680"/>
    </source>
</evidence>
<dbReference type="Proteomes" id="UP001325680">
    <property type="component" value="Chromosome"/>
</dbReference>